<evidence type="ECO:0000256" key="1">
    <source>
        <dbReference type="ARBA" id="ARBA00004123"/>
    </source>
</evidence>
<keyword evidence="8" id="KW-0862">Zinc</keyword>
<evidence type="ECO:0000256" key="10">
    <source>
        <dbReference type="PROSITE-ProRule" id="PRU00452"/>
    </source>
</evidence>
<reference evidence="16" key="1">
    <citation type="journal article" date="2010" name="Nature">
        <title>The Amphimedon queenslandica genome and the evolution of animal complexity.</title>
        <authorList>
            <person name="Srivastava M."/>
            <person name="Simakov O."/>
            <person name="Chapman J."/>
            <person name="Fahey B."/>
            <person name="Gauthier M.E."/>
            <person name="Mitros T."/>
            <person name="Richards G.S."/>
            <person name="Conaco C."/>
            <person name="Dacre M."/>
            <person name="Hellsten U."/>
            <person name="Larroux C."/>
            <person name="Putnam N.H."/>
            <person name="Stanke M."/>
            <person name="Adamska M."/>
            <person name="Darling A."/>
            <person name="Degnan S.M."/>
            <person name="Oakley T.H."/>
            <person name="Plachetzki D.C."/>
            <person name="Zhai Y."/>
            <person name="Adamski M."/>
            <person name="Calcino A."/>
            <person name="Cummins S.F."/>
            <person name="Goodstein D.M."/>
            <person name="Harris C."/>
            <person name="Jackson D.J."/>
            <person name="Leys S.P."/>
            <person name="Shu S."/>
            <person name="Woodcroft B.J."/>
            <person name="Vervoort M."/>
            <person name="Kosik K.S."/>
            <person name="Manning G."/>
            <person name="Degnan B.M."/>
            <person name="Rokhsar D.S."/>
        </authorList>
    </citation>
    <scope>NUCLEOTIDE SEQUENCE [LARGE SCALE GENOMIC DNA]</scope>
</reference>
<dbReference type="InterPro" id="IPR004181">
    <property type="entry name" value="Znf_MIZ"/>
</dbReference>
<proteinExistence type="inferred from homology"/>
<feature type="compositionally biased region" description="Polar residues" evidence="11">
    <location>
        <begin position="633"/>
        <end position="655"/>
    </location>
</feature>
<feature type="compositionally biased region" description="Basic and acidic residues" evidence="11">
    <location>
        <begin position="434"/>
        <end position="444"/>
    </location>
</feature>
<evidence type="ECO:0000256" key="11">
    <source>
        <dbReference type="SAM" id="MobiDB-lite"/>
    </source>
</evidence>
<feature type="domain" description="SP-RING-type" evidence="13">
    <location>
        <begin position="1161"/>
        <end position="1262"/>
    </location>
</feature>
<dbReference type="PROSITE" id="PS51466">
    <property type="entry name" value="PINIT"/>
    <property type="match status" value="1"/>
</dbReference>
<dbReference type="Pfam" id="PF02891">
    <property type="entry name" value="zf-MIZ"/>
    <property type="match status" value="2"/>
</dbReference>
<feature type="region of interest" description="Disordered" evidence="11">
    <location>
        <begin position="423"/>
        <end position="537"/>
    </location>
</feature>
<feature type="region of interest" description="Disordered" evidence="11">
    <location>
        <begin position="678"/>
        <end position="699"/>
    </location>
</feature>
<dbReference type="PANTHER" id="PTHR10782">
    <property type="entry name" value="ZINC FINGER MIZ DOMAIN-CONTAINING PROTEIN"/>
    <property type="match status" value="1"/>
</dbReference>
<evidence type="ECO:0000256" key="3">
    <source>
        <dbReference type="ARBA" id="ARBA00005383"/>
    </source>
</evidence>
<dbReference type="GO" id="GO:0061665">
    <property type="term" value="F:SUMO ligase activity"/>
    <property type="evidence" value="ECO:0007669"/>
    <property type="project" value="TreeGrafter"/>
</dbReference>
<dbReference type="PROSITE" id="PS50800">
    <property type="entry name" value="SAP"/>
    <property type="match status" value="1"/>
</dbReference>
<dbReference type="GeneID" id="100634901"/>
<dbReference type="Gene3D" id="2.60.120.780">
    <property type="entry name" value="PINIT domain"/>
    <property type="match status" value="1"/>
</dbReference>
<feature type="domain" description="SAP" evidence="12">
    <location>
        <begin position="15"/>
        <end position="49"/>
    </location>
</feature>
<evidence type="ECO:0000256" key="4">
    <source>
        <dbReference type="ARBA" id="ARBA00022679"/>
    </source>
</evidence>
<feature type="region of interest" description="Disordered" evidence="11">
    <location>
        <begin position="1048"/>
        <end position="1073"/>
    </location>
</feature>
<evidence type="ECO:0000259" key="13">
    <source>
        <dbReference type="PROSITE" id="PS51044"/>
    </source>
</evidence>
<dbReference type="GO" id="GO:0008270">
    <property type="term" value="F:zinc ion binding"/>
    <property type="evidence" value="ECO:0007669"/>
    <property type="project" value="UniProtKB-KW"/>
</dbReference>
<organism evidence="15 16">
    <name type="scientific">Amphimedon queenslandica</name>
    <name type="common">Sponge</name>
    <dbReference type="NCBI Taxonomy" id="400682"/>
    <lineage>
        <taxon>Eukaryota</taxon>
        <taxon>Metazoa</taxon>
        <taxon>Porifera</taxon>
        <taxon>Demospongiae</taxon>
        <taxon>Heteroscleromorpha</taxon>
        <taxon>Haplosclerida</taxon>
        <taxon>Niphatidae</taxon>
        <taxon>Amphimedon</taxon>
    </lineage>
</organism>
<evidence type="ECO:0000256" key="8">
    <source>
        <dbReference type="ARBA" id="ARBA00022833"/>
    </source>
</evidence>
<dbReference type="PROSITE" id="PS51044">
    <property type="entry name" value="ZF_SP_RING"/>
    <property type="match status" value="2"/>
</dbReference>
<dbReference type="InterPro" id="IPR023321">
    <property type="entry name" value="PINIT"/>
</dbReference>
<dbReference type="KEGG" id="aqu:100634901"/>
<keyword evidence="4" id="KW-0808">Transferase</keyword>
<comment type="similarity">
    <text evidence="3">Belongs to the PIAS family.</text>
</comment>
<evidence type="ECO:0000256" key="5">
    <source>
        <dbReference type="ARBA" id="ARBA00022723"/>
    </source>
</evidence>
<feature type="compositionally biased region" description="Polar residues" evidence="11">
    <location>
        <begin position="959"/>
        <end position="968"/>
    </location>
</feature>
<evidence type="ECO:0000313" key="16">
    <source>
        <dbReference type="Proteomes" id="UP000007879"/>
    </source>
</evidence>
<dbReference type="RefSeq" id="XP_019853844.1">
    <property type="nucleotide sequence ID" value="XM_019998285.1"/>
</dbReference>
<feature type="compositionally biased region" description="Polar residues" evidence="11">
    <location>
        <begin position="718"/>
        <end position="730"/>
    </location>
</feature>
<comment type="pathway">
    <text evidence="2">Protein modification; protein sumoylation.</text>
</comment>
<dbReference type="PANTHER" id="PTHR10782:SF94">
    <property type="entry name" value="SUPPRESSOR OF VARIEGATION 2-10, ISOFORM I"/>
    <property type="match status" value="1"/>
</dbReference>
<dbReference type="InterPro" id="IPR003034">
    <property type="entry name" value="SAP_dom"/>
</dbReference>
<accession>A0AAN0JA15</accession>
<protein>
    <recommendedName>
        <fullName evidence="17">Protein inhibitor of activated STAT</fullName>
    </recommendedName>
</protein>
<feature type="region of interest" description="Disordered" evidence="11">
    <location>
        <begin position="711"/>
        <end position="730"/>
    </location>
</feature>
<keyword evidence="6 10" id="KW-0863">Zinc-finger</keyword>
<feature type="compositionally biased region" description="Pro residues" evidence="11">
    <location>
        <begin position="877"/>
        <end position="890"/>
    </location>
</feature>
<reference evidence="15" key="2">
    <citation type="submission" date="2024-06" db="UniProtKB">
        <authorList>
            <consortium name="EnsemblMetazoa"/>
        </authorList>
    </citation>
    <scope>IDENTIFICATION</scope>
</reference>
<feature type="region of interest" description="Disordered" evidence="11">
    <location>
        <begin position="602"/>
        <end position="655"/>
    </location>
</feature>
<evidence type="ECO:0000313" key="15">
    <source>
        <dbReference type="EnsemblMetazoa" id="XP_019853844.1"/>
    </source>
</evidence>
<dbReference type="SMART" id="SM00513">
    <property type="entry name" value="SAP"/>
    <property type="match status" value="1"/>
</dbReference>
<evidence type="ECO:0000256" key="2">
    <source>
        <dbReference type="ARBA" id="ARBA00004718"/>
    </source>
</evidence>
<dbReference type="CDD" id="cd16650">
    <property type="entry name" value="SP-RING_PIAS-like"/>
    <property type="match status" value="1"/>
</dbReference>
<dbReference type="Gene3D" id="3.30.40.10">
    <property type="entry name" value="Zinc/RING finger domain, C3HC4 (zinc finger)"/>
    <property type="match status" value="2"/>
</dbReference>
<evidence type="ECO:0000259" key="12">
    <source>
        <dbReference type="PROSITE" id="PS50800"/>
    </source>
</evidence>
<dbReference type="Gene3D" id="1.10.720.30">
    <property type="entry name" value="SAP domain"/>
    <property type="match status" value="1"/>
</dbReference>
<feature type="domain" description="PINIT" evidence="14">
    <location>
        <begin position="89"/>
        <end position="255"/>
    </location>
</feature>
<evidence type="ECO:0000259" key="14">
    <source>
        <dbReference type="PROSITE" id="PS51466"/>
    </source>
</evidence>
<dbReference type="GO" id="GO:0016925">
    <property type="term" value="P:protein sumoylation"/>
    <property type="evidence" value="ECO:0007669"/>
    <property type="project" value="TreeGrafter"/>
</dbReference>
<feature type="domain" description="SP-RING-type" evidence="13">
    <location>
        <begin position="287"/>
        <end position="368"/>
    </location>
</feature>
<keyword evidence="16" id="KW-1185">Reference proteome</keyword>
<feature type="compositionally biased region" description="Low complexity" evidence="11">
    <location>
        <begin position="486"/>
        <end position="510"/>
    </location>
</feature>
<name>A0AAN0JA15_AMPQE</name>
<keyword evidence="5" id="KW-0479">Metal-binding</keyword>
<feature type="region of interest" description="Disordered" evidence="11">
    <location>
        <begin position="924"/>
        <end position="968"/>
    </location>
</feature>
<sequence length="1295" mass="141155">MASFGDQYYSTTSLLSSFRVAELKELMKAMNTSAGGRKKELQMRADKLVMADAPGIHAHIKDIYEKHFGRRAIPPKVSPPKPPISASTAPAPPSYVVKYPDVKFKSYPFYQLVATIMRPTYLVTQSSMYSREKVMVTQFHLTPQQVQEIFISETTPGNFQTQVILRLCRRETSCDQEDYCPTECRLSINKKSCVIPGYNYSLSGRPDYKYLMKPINITSFVHTSAPQANTVTVSWRDSHNDPQGYCMTIQLARSLSPSDLLQTLKGKGVKSPEISRALVKEKLTVETDSEISATSLRVSLICPLGKVKMSYPCRSVSCNHLQCFEAATYLQLNEKKPKWLCPVCDRKAPFIELIIDGLLKDICSQCEETEIEFSGDGSWKPIRESKSKDTCTISDAPIIINPSTATTGTSSNPPAPVVIDLTLESDDDDDDDDISVRMKDEDHSTVGPNAGSDGPPSPSLLQLSIPTFRFPLLPSSPTPCPPSPPSSSSSAPKFLRLGLSSLPSMGSSSSTHVPVILDSRSHPGHTHNPLEKDRPRTNISSIPFRIMPPAPSLLDSLNLSARLNDSRLMISYNNYGGGGRGSSSDSEDDDAYINIVDMLSERERRKRKRPTAPARISSSPESDLSQERDMAHCTSSQESLQISGGTAPLPSTTGELSQAEIQSVLDSIFFSTSSSLPLSSSLPSTVSQSSSSSVTTTEADLVQQQQQQCLVDEESAGTRPSTQAKYVTSTSSGRRVGTQVSLSHLLHSHLYITQSSLSLGPTGTQSFAGFTGIVTSVDESRGVVSLSLTPPTASIHTLLLYRPSVQLLEPIRPKEGDMVRVIRGPSAGLEGKLDVCKETFQFMIRSLCGTYGQLIGINDLVKLVRQASTMPTATPTSPHPALSPSPPPSRPLSLGTNEFYVTPSNQLYETTPLSYEAMSPSLSPSSPWTPYSPQEPTESISVLPSPLSPPSTMFPSHTHLPSPSLQSHAPSLRNHAHQMLPYSQYGQCSLYPPGHASSAVMAQCRVPMGGVNQSLRLPSPYMRFSRLQAPPTYNQSIAGRVNGSIASQNGYRDRSISAPGSAYQSRSGPGQTSRDSCCILKKIFNYSSSPAPSNESNIIEQLKNLACPSNGTSKFKSPVSCPGRVIQPDLLIDKVINNLMCIEPPDDWYSRGTNDQERMSVSDEICTESVVVSSNCPLTKQKMAYPSRGLHCYHLQCFDAKAFLQMALRKYRKSVTSKGQGSGSNGFCGGVCLKCPVCNKGIGLKELIIDKYLKKVLEVTDALELQCHGNGNWKPVEKIDQTPLSVIDLTLDDDD</sequence>
<comment type="subcellular location">
    <subcellularLocation>
        <location evidence="1">Nucleus</location>
    </subcellularLocation>
</comment>
<feature type="compositionally biased region" description="Polar residues" evidence="11">
    <location>
        <begin position="1062"/>
        <end position="1073"/>
    </location>
</feature>
<evidence type="ECO:0000256" key="6">
    <source>
        <dbReference type="ARBA" id="ARBA00022771"/>
    </source>
</evidence>
<dbReference type="SUPFAM" id="SSF68906">
    <property type="entry name" value="SAP domain"/>
    <property type="match status" value="1"/>
</dbReference>
<dbReference type="GO" id="GO:0000785">
    <property type="term" value="C:chromatin"/>
    <property type="evidence" value="ECO:0007669"/>
    <property type="project" value="TreeGrafter"/>
</dbReference>
<feature type="region of interest" description="Disordered" evidence="11">
    <location>
        <begin position="870"/>
        <end position="892"/>
    </location>
</feature>
<feature type="compositionally biased region" description="Acidic residues" evidence="11">
    <location>
        <begin position="423"/>
        <end position="433"/>
    </location>
</feature>
<feature type="compositionally biased region" description="Low complexity" evidence="11">
    <location>
        <begin position="939"/>
        <end position="956"/>
    </location>
</feature>
<keyword evidence="9" id="KW-0539">Nucleus</keyword>
<dbReference type="Proteomes" id="UP000007879">
    <property type="component" value="Unassembled WGS sequence"/>
</dbReference>
<dbReference type="InterPro" id="IPR038654">
    <property type="entry name" value="PINIT_sf"/>
</dbReference>
<evidence type="ECO:0000256" key="7">
    <source>
        <dbReference type="ARBA" id="ARBA00022786"/>
    </source>
</evidence>
<keyword evidence="7" id="KW-0833">Ubl conjugation pathway</keyword>
<dbReference type="InterPro" id="IPR013083">
    <property type="entry name" value="Znf_RING/FYVE/PHD"/>
</dbReference>
<dbReference type="Pfam" id="PF14324">
    <property type="entry name" value="PINIT"/>
    <property type="match status" value="1"/>
</dbReference>
<evidence type="ECO:0008006" key="17">
    <source>
        <dbReference type="Google" id="ProtNLM"/>
    </source>
</evidence>
<dbReference type="GO" id="GO:0005634">
    <property type="term" value="C:nucleus"/>
    <property type="evidence" value="ECO:0007669"/>
    <property type="project" value="UniProtKB-SubCell"/>
</dbReference>
<dbReference type="EnsemblMetazoa" id="XM_019998285.1">
    <property type="protein sequence ID" value="XP_019853844.1"/>
    <property type="gene ID" value="LOC100634901"/>
</dbReference>
<evidence type="ECO:0000256" key="9">
    <source>
        <dbReference type="ARBA" id="ARBA00023242"/>
    </source>
</evidence>
<feature type="compositionally biased region" description="Pro residues" evidence="11">
    <location>
        <begin position="474"/>
        <end position="485"/>
    </location>
</feature>
<dbReference type="InterPro" id="IPR036361">
    <property type="entry name" value="SAP_dom_sf"/>
</dbReference>
<dbReference type="FunFam" id="2.60.120.780:FF:000001">
    <property type="entry name" value="E3 SUMO-protein ligase PIAS2 isoform X1"/>
    <property type="match status" value="1"/>
</dbReference>